<reference evidence="2 3" key="1">
    <citation type="submission" date="2024-01" db="EMBL/GenBank/DDBJ databases">
        <title>The complete chloroplast genome sequence of Lithospermum erythrorhizon: insights into the phylogenetic relationship among Boraginaceae species and the maternal lineages of purple gromwells.</title>
        <authorList>
            <person name="Okada T."/>
            <person name="Watanabe K."/>
        </authorList>
    </citation>
    <scope>NUCLEOTIDE SEQUENCE [LARGE SCALE GENOMIC DNA]</scope>
</reference>
<keyword evidence="3" id="KW-1185">Reference proteome</keyword>
<comment type="caution">
    <text evidence="2">The sequence shown here is derived from an EMBL/GenBank/DDBJ whole genome shotgun (WGS) entry which is preliminary data.</text>
</comment>
<evidence type="ECO:0000313" key="2">
    <source>
        <dbReference type="EMBL" id="GAA0165588.1"/>
    </source>
</evidence>
<evidence type="ECO:0000259" key="1">
    <source>
        <dbReference type="Pfam" id="PF13963"/>
    </source>
</evidence>
<accession>A0AAV3QSH7</accession>
<name>A0AAV3QSH7_LITER</name>
<dbReference type="Pfam" id="PF13963">
    <property type="entry name" value="Transpos_assoc"/>
    <property type="match status" value="1"/>
</dbReference>
<dbReference type="Proteomes" id="UP001454036">
    <property type="component" value="Unassembled WGS sequence"/>
</dbReference>
<dbReference type="EMBL" id="BAABME010005423">
    <property type="protein sequence ID" value="GAA0165588.1"/>
    <property type="molecule type" value="Genomic_DNA"/>
</dbReference>
<gene>
    <name evidence="2" type="ORF">LIER_20954</name>
</gene>
<sequence length="99" mass="11580">MAKIWIDLDDRASIVYMSGVNAFLDFVFAEKVEGSKIYYPCSKCHNRFTKTRHEVRIHCLRDGFLKIYKNWRFHGEPFESLSESNVTDLELGNDMGDII</sequence>
<evidence type="ECO:0000313" key="3">
    <source>
        <dbReference type="Proteomes" id="UP001454036"/>
    </source>
</evidence>
<organism evidence="2 3">
    <name type="scientific">Lithospermum erythrorhizon</name>
    <name type="common">Purple gromwell</name>
    <name type="synonym">Lithospermum officinale var. erythrorhizon</name>
    <dbReference type="NCBI Taxonomy" id="34254"/>
    <lineage>
        <taxon>Eukaryota</taxon>
        <taxon>Viridiplantae</taxon>
        <taxon>Streptophyta</taxon>
        <taxon>Embryophyta</taxon>
        <taxon>Tracheophyta</taxon>
        <taxon>Spermatophyta</taxon>
        <taxon>Magnoliopsida</taxon>
        <taxon>eudicotyledons</taxon>
        <taxon>Gunneridae</taxon>
        <taxon>Pentapetalae</taxon>
        <taxon>asterids</taxon>
        <taxon>lamiids</taxon>
        <taxon>Boraginales</taxon>
        <taxon>Boraginaceae</taxon>
        <taxon>Boraginoideae</taxon>
        <taxon>Lithospermeae</taxon>
        <taxon>Lithospermum</taxon>
    </lineage>
</organism>
<proteinExistence type="predicted"/>
<protein>
    <recommendedName>
        <fullName evidence="1">Transposase-associated domain-containing protein</fullName>
    </recommendedName>
</protein>
<feature type="domain" description="Transposase-associated" evidence="1">
    <location>
        <begin position="3"/>
        <end position="76"/>
    </location>
</feature>
<dbReference type="InterPro" id="IPR029480">
    <property type="entry name" value="Transpos_assoc"/>
</dbReference>
<dbReference type="AlphaFoldDB" id="A0AAV3QSH7"/>